<dbReference type="InterPro" id="IPR027417">
    <property type="entry name" value="P-loop_NTPase"/>
</dbReference>
<evidence type="ECO:0000313" key="2">
    <source>
        <dbReference type="EMBL" id="GEP55931.1"/>
    </source>
</evidence>
<dbReference type="OrthoDB" id="9804504at2"/>
<gene>
    <name evidence="2" type="ORF">RSO01_30970</name>
</gene>
<reference evidence="2 3" key="1">
    <citation type="submission" date="2019-07" db="EMBL/GenBank/DDBJ databases">
        <title>Whole genome shotgun sequence of Reyranella soli NBRC 108950.</title>
        <authorList>
            <person name="Hosoyama A."/>
            <person name="Uohara A."/>
            <person name="Ohji S."/>
            <person name="Ichikawa N."/>
        </authorList>
    </citation>
    <scope>NUCLEOTIDE SEQUENCE [LARGE SCALE GENOMIC DNA]</scope>
    <source>
        <strain evidence="2 3">NBRC 108950</strain>
    </source>
</reference>
<keyword evidence="3" id="KW-1185">Reference proteome</keyword>
<dbReference type="Gene3D" id="3.40.50.300">
    <property type="entry name" value="P-loop containing nucleotide triphosphate hydrolases"/>
    <property type="match status" value="1"/>
</dbReference>
<dbReference type="AlphaFoldDB" id="A0A512NAQ0"/>
<dbReference type="Proteomes" id="UP000321058">
    <property type="component" value="Unassembled WGS sequence"/>
</dbReference>
<dbReference type="SUPFAM" id="SSF52540">
    <property type="entry name" value="P-loop containing nucleoside triphosphate hydrolases"/>
    <property type="match status" value="1"/>
</dbReference>
<dbReference type="InterPro" id="IPR000863">
    <property type="entry name" value="Sulfotransferase_dom"/>
</dbReference>
<dbReference type="EMBL" id="BKAJ01000049">
    <property type="protein sequence ID" value="GEP55931.1"/>
    <property type="molecule type" value="Genomic_DNA"/>
</dbReference>
<dbReference type="GO" id="GO:0008146">
    <property type="term" value="F:sulfotransferase activity"/>
    <property type="evidence" value="ECO:0007669"/>
    <property type="project" value="InterPro"/>
</dbReference>
<evidence type="ECO:0000259" key="1">
    <source>
        <dbReference type="Pfam" id="PF00685"/>
    </source>
</evidence>
<name>A0A512NAQ0_9HYPH</name>
<organism evidence="2 3">
    <name type="scientific">Reyranella soli</name>
    <dbReference type="NCBI Taxonomy" id="1230389"/>
    <lineage>
        <taxon>Bacteria</taxon>
        <taxon>Pseudomonadati</taxon>
        <taxon>Pseudomonadota</taxon>
        <taxon>Alphaproteobacteria</taxon>
        <taxon>Hyphomicrobiales</taxon>
        <taxon>Reyranellaceae</taxon>
        <taxon>Reyranella</taxon>
    </lineage>
</organism>
<sequence>MFRVSSLPILSTVPRSGTWFLRYAISFLCHLDRGGRIDDRLTQRTFGDPSGPPFDFESFRGGPLFNVHGTLPDDRLFIGHTVCPGFTPADVNWWARTPFHVPGYDYFHEGMNYHYTPIDLATHRYTPVHVRALERSASRGRSRPIVLVYRNPLDQAVSYFRYSQNHKDATYNSVNGRPLAAVTLRQYLLDSALPSYAKQFISFQALAERYPTQVRLVPYERLMARPVDVLALILDHLSGAPRMWPALADAVWLARSEHMKAIERELGRSLDGTRIARGSHISQVSPGRPDVRLDDRTRTEAIAFLDRLGLDIGLFEWPLAKQAATAA</sequence>
<feature type="domain" description="Sulfotransferase" evidence="1">
    <location>
        <begin position="130"/>
        <end position="235"/>
    </location>
</feature>
<comment type="caution">
    <text evidence="2">The sequence shown here is derived from an EMBL/GenBank/DDBJ whole genome shotgun (WGS) entry which is preliminary data.</text>
</comment>
<proteinExistence type="predicted"/>
<protein>
    <recommendedName>
        <fullName evidence="1">Sulfotransferase domain-containing protein</fullName>
    </recommendedName>
</protein>
<accession>A0A512NAQ0</accession>
<dbReference type="Pfam" id="PF00685">
    <property type="entry name" value="Sulfotransfer_1"/>
    <property type="match status" value="1"/>
</dbReference>
<evidence type="ECO:0000313" key="3">
    <source>
        <dbReference type="Proteomes" id="UP000321058"/>
    </source>
</evidence>